<dbReference type="AlphaFoldDB" id="A0A0U4CCI1"/>
<evidence type="ECO:0000256" key="2">
    <source>
        <dbReference type="ARBA" id="ARBA00022692"/>
    </source>
</evidence>
<dbReference type="KEGG" id="hyg:AUC43_12715"/>
<dbReference type="GO" id="GO:0016020">
    <property type="term" value="C:membrane"/>
    <property type="evidence" value="ECO:0007669"/>
    <property type="project" value="UniProtKB-SubCell"/>
</dbReference>
<keyword evidence="2 5" id="KW-0812">Transmembrane</keyword>
<reference evidence="7 8" key="1">
    <citation type="submission" date="2015-12" db="EMBL/GenBank/DDBJ databases">
        <authorList>
            <person name="Shamseldin A."/>
            <person name="Moawad H."/>
            <person name="Abd El-Rahim W.M."/>
            <person name="Sadowsky M.J."/>
        </authorList>
    </citation>
    <scope>NUCLEOTIDE SEQUENCE [LARGE SCALE GENOMIC DNA]</scope>
    <source>
        <strain evidence="7 8">DG5B</strain>
    </source>
</reference>
<dbReference type="STRING" id="1411621.AUC43_12715"/>
<name>A0A0U4CCI1_9BACT</name>
<sequence length="210" mass="23328">MDISLLDLSSAAGLVATVLLTANFLLGMMLSTAYRKSWYWKKAPALVKRIPVADIHNWTAYVALAIAAVHPLLLVVDKTSKFTLVDVLFPLHAPHQRLFVALGALAFYALVLVVLTSQDGIRKRMGFRAWKNVHLISYATALLFVVHGVVMDPLLKDRPVDFFDAEKVLSEGCALLLLVATWFRVRYQMAKRKAPVEQAVASGAETDPRR</sequence>
<evidence type="ECO:0000256" key="5">
    <source>
        <dbReference type="SAM" id="Phobius"/>
    </source>
</evidence>
<feature type="transmembrane region" description="Helical" evidence="5">
    <location>
        <begin position="135"/>
        <end position="155"/>
    </location>
</feature>
<organism evidence="7 8">
    <name type="scientific">Hymenobacter sedentarius</name>
    <dbReference type="NCBI Taxonomy" id="1411621"/>
    <lineage>
        <taxon>Bacteria</taxon>
        <taxon>Pseudomonadati</taxon>
        <taxon>Bacteroidota</taxon>
        <taxon>Cytophagia</taxon>
        <taxon>Cytophagales</taxon>
        <taxon>Hymenobacteraceae</taxon>
        <taxon>Hymenobacter</taxon>
    </lineage>
</organism>
<proteinExistence type="predicted"/>
<dbReference type="Proteomes" id="UP000059542">
    <property type="component" value="Chromosome"/>
</dbReference>
<dbReference type="RefSeq" id="WP_068194101.1">
    <property type="nucleotide sequence ID" value="NZ_CP013909.1"/>
</dbReference>
<accession>A0A0U4CCI1</accession>
<feature type="transmembrane region" description="Helical" evidence="5">
    <location>
        <begin position="12"/>
        <end position="34"/>
    </location>
</feature>
<keyword evidence="8" id="KW-1185">Reference proteome</keyword>
<dbReference type="EMBL" id="CP013909">
    <property type="protein sequence ID" value="ALW85881.1"/>
    <property type="molecule type" value="Genomic_DNA"/>
</dbReference>
<feature type="transmembrane region" description="Helical" evidence="5">
    <location>
        <begin position="167"/>
        <end position="185"/>
    </location>
</feature>
<dbReference type="OrthoDB" id="9789468at2"/>
<feature type="transmembrane region" description="Helical" evidence="5">
    <location>
        <begin position="96"/>
        <end position="115"/>
    </location>
</feature>
<evidence type="ECO:0000256" key="3">
    <source>
        <dbReference type="ARBA" id="ARBA00022989"/>
    </source>
</evidence>
<protein>
    <recommendedName>
        <fullName evidence="6">Ferric oxidoreductase domain-containing protein</fullName>
    </recommendedName>
</protein>
<evidence type="ECO:0000256" key="1">
    <source>
        <dbReference type="ARBA" id="ARBA00004141"/>
    </source>
</evidence>
<dbReference type="InterPro" id="IPR013130">
    <property type="entry name" value="Fe3_Rdtase_TM_dom"/>
</dbReference>
<feature type="transmembrane region" description="Helical" evidence="5">
    <location>
        <begin position="55"/>
        <end position="76"/>
    </location>
</feature>
<gene>
    <name evidence="7" type="ORF">AUC43_12715</name>
</gene>
<evidence type="ECO:0000313" key="7">
    <source>
        <dbReference type="EMBL" id="ALW85881.1"/>
    </source>
</evidence>
<keyword evidence="4 5" id="KW-0472">Membrane</keyword>
<evidence type="ECO:0000256" key="4">
    <source>
        <dbReference type="ARBA" id="ARBA00023136"/>
    </source>
</evidence>
<dbReference type="Pfam" id="PF01794">
    <property type="entry name" value="Ferric_reduct"/>
    <property type="match status" value="1"/>
</dbReference>
<comment type="subcellular location">
    <subcellularLocation>
        <location evidence="1">Membrane</location>
        <topology evidence="1">Multi-pass membrane protein</topology>
    </subcellularLocation>
</comment>
<evidence type="ECO:0000313" key="8">
    <source>
        <dbReference type="Proteomes" id="UP000059542"/>
    </source>
</evidence>
<feature type="domain" description="Ferric oxidoreductase" evidence="6">
    <location>
        <begin position="12"/>
        <end position="145"/>
    </location>
</feature>
<evidence type="ECO:0000259" key="6">
    <source>
        <dbReference type="Pfam" id="PF01794"/>
    </source>
</evidence>
<keyword evidence="3 5" id="KW-1133">Transmembrane helix</keyword>